<dbReference type="Proteomes" id="UP000515135">
    <property type="component" value="Unplaced"/>
</dbReference>
<evidence type="ECO:0000256" key="5">
    <source>
        <dbReference type="ARBA" id="ARBA00022989"/>
    </source>
</evidence>
<comment type="subcellular location">
    <subcellularLocation>
        <location evidence="1">Membrane</location>
        <topology evidence="1">Single-pass membrane protein</topology>
    </subcellularLocation>
</comment>
<dbReference type="RefSeq" id="XP_019639120.1">
    <property type="nucleotide sequence ID" value="XM_019783561.1"/>
</dbReference>
<evidence type="ECO:0000256" key="6">
    <source>
        <dbReference type="ARBA" id="ARBA00023136"/>
    </source>
</evidence>
<evidence type="ECO:0000256" key="9">
    <source>
        <dbReference type="PROSITE-ProRule" id="PRU00124"/>
    </source>
</evidence>
<dbReference type="InterPro" id="IPR050685">
    <property type="entry name" value="LDLR"/>
</dbReference>
<keyword evidence="6" id="KW-0472">Membrane</keyword>
<comment type="caution">
    <text evidence="8">Lacks conserved residue(s) required for the propagation of feature annotation.</text>
</comment>
<keyword evidence="2 8" id="KW-0420">Kringle</keyword>
<evidence type="ECO:0000256" key="4">
    <source>
        <dbReference type="ARBA" id="ARBA00022737"/>
    </source>
</evidence>
<dbReference type="PRINTS" id="PR00261">
    <property type="entry name" value="LDLRECEPTOR"/>
</dbReference>
<evidence type="ECO:0000313" key="12">
    <source>
        <dbReference type="Proteomes" id="UP000515135"/>
    </source>
</evidence>
<feature type="disulfide bond" evidence="9">
    <location>
        <begin position="165"/>
        <end position="180"/>
    </location>
</feature>
<feature type="compositionally biased region" description="Gly residues" evidence="10">
    <location>
        <begin position="320"/>
        <end position="385"/>
    </location>
</feature>
<feature type="region of interest" description="Disordered" evidence="10">
    <location>
        <begin position="63"/>
        <end position="133"/>
    </location>
</feature>
<dbReference type="KEGG" id="bbel:109481090"/>
<evidence type="ECO:0000256" key="10">
    <source>
        <dbReference type="SAM" id="MobiDB-lite"/>
    </source>
</evidence>
<reference evidence="13" key="1">
    <citation type="submission" date="2025-08" db="UniProtKB">
        <authorList>
            <consortium name="RefSeq"/>
        </authorList>
    </citation>
    <scope>IDENTIFICATION</scope>
    <source>
        <tissue evidence="13">Gonad</tissue>
    </source>
</reference>
<dbReference type="GeneID" id="109481090"/>
<protein>
    <submittedName>
        <fullName evidence="13">Cell wall protein IFF6-like</fullName>
    </submittedName>
</protein>
<feature type="compositionally biased region" description="Polar residues" evidence="10">
    <location>
        <begin position="280"/>
        <end position="317"/>
    </location>
</feature>
<name>A0A6P4ZCT0_BRABE</name>
<dbReference type="InterPro" id="IPR002172">
    <property type="entry name" value="LDrepeatLR_classA_rpt"/>
</dbReference>
<keyword evidence="5" id="KW-1133">Transmembrane helix</keyword>
<evidence type="ECO:0000256" key="2">
    <source>
        <dbReference type="ARBA" id="ARBA00022572"/>
    </source>
</evidence>
<dbReference type="Gene3D" id="2.40.20.10">
    <property type="entry name" value="Plasminogen Kringle 4"/>
    <property type="match status" value="1"/>
</dbReference>
<evidence type="ECO:0000256" key="7">
    <source>
        <dbReference type="ARBA" id="ARBA00023157"/>
    </source>
</evidence>
<organism evidence="12 13">
    <name type="scientific">Branchiostoma belcheri</name>
    <name type="common">Amphioxus</name>
    <dbReference type="NCBI Taxonomy" id="7741"/>
    <lineage>
        <taxon>Eukaryota</taxon>
        <taxon>Metazoa</taxon>
        <taxon>Chordata</taxon>
        <taxon>Cephalochordata</taxon>
        <taxon>Leptocardii</taxon>
        <taxon>Amphioxiformes</taxon>
        <taxon>Branchiostomatidae</taxon>
        <taxon>Branchiostoma</taxon>
    </lineage>
</organism>
<dbReference type="PANTHER" id="PTHR24270">
    <property type="entry name" value="LOW-DENSITY LIPOPROTEIN RECEPTOR-RELATED"/>
    <property type="match status" value="1"/>
</dbReference>
<dbReference type="PROSITE" id="PS50068">
    <property type="entry name" value="LDLRA_2"/>
    <property type="match status" value="2"/>
</dbReference>
<sequence length="457" mass="48386">MSLKVQEVVRPSDYEKYGLQENYCRNPFSDSRPLCFVNPDDSEHSFYWDFCPIPNCNPTTTLATTTPTRTSSPTTAKRHVTPQLPRALSTTASRGGPSPAGITDSLQPGHTHARPSSRVSRITQVTPHSGGLLQKSTEKSAVEACRLDQFECGSDKRCISRQSVCDNLVDCSDRSDEEDCAFRCAADEFFCDDLCYPSHFTCDGWDDCEDGSDEDPANCLTTSQPLPDGGVDSGDQGGDSNEQSQNIGDSENGDGLTRGRENGTDHDQNSSGINGDGDSASHSGTNGTNEYQNDTRYEGNNGTNLQDGGSHGNNSDLHGSGRGSGGQGNGGQVNGAQGNGGQGNGGQGNGGQGNGGQGNGGQGNGQQGNGQQGNGQQGNGGGIYDGDGKGIHNLSDYEEIWLRFNLTVKNATRLPCPCFVFGRQLVGRSSASFVNVTVVFHFVVTIVMMRLTSHILE</sequence>
<dbReference type="CDD" id="cd00112">
    <property type="entry name" value="LDLa"/>
    <property type="match status" value="2"/>
</dbReference>
<keyword evidence="4" id="KW-0677">Repeat</keyword>
<keyword evidence="3" id="KW-0812">Transmembrane</keyword>
<dbReference type="AlphaFoldDB" id="A0A6P4ZCT0"/>
<proteinExistence type="predicted"/>
<evidence type="ECO:0000313" key="13">
    <source>
        <dbReference type="RefSeq" id="XP_019639120.1"/>
    </source>
</evidence>
<evidence type="ECO:0000256" key="1">
    <source>
        <dbReference type="ARBA" id="ARBA00004167"/>
    </source>
</evidence>
<dbReference type="InterPro" id="IPR000001">
    <property type="entry name" value="Kringle"/>
</dbReference>
<dbReference type="SMART" id="SM00192">
    <property type="entry name" value="LDLa"/>
    <property type="match status" value="2"/>
</dbReference>
<dbReference type="InterPro" id="IPR036055">
    <property type="entry name" value="LDL_receptor-like_sf"/>
</dbReference>
<feature type="region of interest" description="Disordered" evidence="10">
    <location>
        <begin position="213"/>
        <end position="386"/>
    </location>
</feature>
<keyword evidence="7 9" id="KW-1015">Disulfide bond</keyword>
<accession>A0A6P4ZCT0</accession>
<dbReference type="GO" id="GO:0016192">
    <property type="term" value="P:vesicle-mediated transport"/>
    <property type="evidence" value="ECO:0007669"/>
    <property type="project" value="UniProtKB-ARBA"/>
</dbReference>
<dbReference type="SUPFAM" id="SSF57440">
    <property type="entry name" value="Kringle-like"/>
    <property type="match status" value="1"/>
</dbReference>
<dbReference type="OrthoDB" id="2019384at2759"/>
<feature type="compositionally biased region" description="Low complexity" evidence="10">
    <location>
        <begin position="63"/>
        <end position="75"/>
    </location>
</feature>
<dbReference type="SUPFAM" id="SSF57424">
    <property type="entry name" value="LDL receptor-like module"/>
    <property type="match status" value="2"/>
</dbReference>
<dbReference type="PRINTS" id="PR00018">
    <property type="entry name" value="KRINGLE"/>
</dbReference>
<feature type="compositionally biased region" description="Polar residues" evidence="10">
    <location>
        <begin position="117"/>
        <end position="127"/>
    </location>
</feature>
<dbReference type="InterPro" id="IPR013806">
    <property type="entry name" value="Kringle-like"/>
</dbReference>
<keyword evidence="12" id="KW-1185">Reference proteome</keyword>
<gene>
    <name evidence="13" type="primary">LOC109481090</name>
</gene>
<feature type="domain" description="Kringle" evidence="11">
    <location>
        <begin position="11"/>
        <end position="56"/>
    </location>
</feature>
<dbReference type="PROSITE" id="PS50070">
    <property type="entry name" value="KRINGLE_2"/>
    <property type="match status" value="1"/>
</dbReference>
<feature type="compositionally biased region" description="Basic and acidic residues" evidence="10">
    <location>
        <begin position="257"/>
        <end position="268"/>
    </location>
</feature>
<dbReference type="GO" id="GO:0005886">
    <property type="term" value="C:plasma membrane"/>
    <property type="evidence" value="ECO:0007669"/>
    <property type="project" value="TreeGrafter"/>
</dbReference>
<dbReference type="InterPro" id="IPR038178">
    <property type="entry name" value="Kringle_sf"/>
</dbReference>
<dbReference type="Pfam" id="PF00057">
    <property type="entry name" value="Ldl_recept_a"/>
    <property type="match status" value="2"/>
</dbReference>
<evidence type="ECO:0000256" key="3">
    <source>
        <dbReference type="ARBA" id="ARBA00022692"/>
    </source>
</evidence>
<evidence type="ECO:0000259" key="11">
    <source>
        <dbReference type="PROSITE" id="PS50070"/>
    </source>
</evidence>
<evidence type="ECO:0000256" key="8">
    <source>
        <dbReference type="PROSITE-ProRule" id="PRU00121"/>
    </source>
</evidence>
<dbReference type="Gene3D" id="4.10.400.10">
    <property type="entry name" value="Low-density Lipoprotein Receptor"/>
    <property type="match status" value="2"/>
</dbReference>